<evidence type="ECO:0000313" key="1">
    <source>
        <dbReference type="EMBL" id="MCF8715887.1"/>
    </source>
</evidence>
<reference evidence="1 2" key="1">
    <citation type="submission" date="2021-01" db="EMBL/GenBank/DDBJ databases">
        <title>Genome sequencing of Joostella atrarenae M1-2 (= KCTC 23194).</title>
        <authorList>
            <person name="Zakaria M.R."/>
            <person name="Lam M.Q."/>
            <person name="Chong C.S."/>
        </authorList>
    </citation>
    <scope>NUCLEOTIDE SEQUENCE [LARGE SCALE GENOMIC DNA]</scope>
    <source>
        <strain evidence="1 2">M1-2</strain>
    </source>
</reference>
<dbReference type="EMBL" id="JAETXX010000010">
    <property type="protein sequence ID" value="MCF8715887.1"/>
    <property type="molecule type" value="Genomic_DNA"/>
</dbReference>
<name>A0ABS9J635_9FLAO</name>
<sequence>MNNKKNFFFVSCEEAQHICDKMQYGEATLLDKIKLSCRLIWCNATKSYSKRNATLTQLCKEAEIKTMDPKKKQELKKKLNADQSEASK</sequence>
<dbReference type="Proteomes" id="UP000829517">
    <property type="component" value="Unassembled WGS sequence"/>
</dbReference>
<protein>
    <submittedName>
        <fullName evidence="1">Uncharacterized protein</fullName>
    </submittedName>
</protein>
<gene>
    <name evidence="1" type="ORF">JM658_13710</name>
</gene>
<keyword evidence="2" id="KW-1185">Reference proteome</keyword>
<organism evidence="1 2">
    <name type="scientific">Joostella atrarenae</name>
    <dbReference type="NCBI Taxonomy" id="679257"/>
    <lineage>
        <taxon>Bacteria</taxon>
        <taxon>Pseudomonadati</taxon>
        <taxon>Bacteroidota</taxon>
        <taxon>Flavobacteriia</taxon>
        <taxon>Flavobacteriales</taxon>
        <taxon>Flavobacteriaceae</taxon>
        <taxon>Joostella</taxon>
    </lineage>
</organism>
<evidence type="ECO:0000313" key="2">
    <source>
        <dbReference type="Proteomes" id="UP000829517"/>
    </source>
</evidence>
<dbReference type="RefSeq" id="WP_236959848.1">
    <property type="nucleotide sequence ID" value="NZ_JAETXX010000010.1"/>
</dbReference>
<proteinExistence type="predicted"/>
<comment type="caution">
    <text evidence="1">The sequence shown here is derived from an EMBL/GenBank/DDBJ whole genome shotgun (WGS) entry which is preliminary data.</text>
</comment>
<accession>A0ABS9J635</accession>